<keyword evidence="6" id="KW-0862">Zinc</keyword>
<comment type="catalytic activity">
    <reaction evidence="9">
        <text>Hydrolysis of dipeptides, preferentially hydrophobic dipeptides including prolyl amino acids.</text>
        <dbReference type="EC" id="3.4.13.18"/>
    </reaction>
</comment>
<dbReference type="HOGENOM" id="CLU_028526_0_0_12"/>
<dbReference type="InterPro" id="IPR001160">
    <property type="entry name" value="Peptidase_M20C"/>
</dbReference>
<dbReference type="PANTHER" id="PTHR43501:SF1">
    <property type="entry name" value="CYTOSOL NON-SPECIFIC DIPEPTIDASE"/>
    <property type="match status" value="1"/>
</dbReference>
<evidence type="ECO:0000256" key="11">
    <source>
        <dbReference type="ARBA" id="ARBA00044252"/>
    </source>
</evidence>
<reference evidence="20" key="1">
    <citation type="journal article" date="2013" name="Stand. Genomic Sci.">
        <title>Complete genome sequence of the halophilic bacterium Spirochaeta africana type strain (Z-7692(T)) from the alkaline Lake Magadi in the East African Rift.</title>
        <authorList>
            <person name="Liolos K."/>
            <person name="Abt B."/>
            <person name="Scheuner C."/>
            <person name="Teshima H."/>
            <person name="Held B."/>
            <person name="Lapidus A."/>
            <person name="Nolan M."/>
            <person name="Lucas S."/>
            <person name="Deshpande S."/>
            <person name="Cheng J.F."/>
            <person name="Tapia R."/>
            <person name="Goodwin L.A."/>
            <person name="Pitluck S."/>
            <person name="Pagani I."/>
            <person name="Ivanova N."/>
            <person name="Mavromatis K."/>
            <person name="Mikhailova N."/>
            <person name="Huntemann M."/>
            <person name="Pati A."/>
            <person name="Chen A."/>
            <person name="Palaniappan K."/>
            <person name="Land M."/>
            <person name="Rohde M."/>
            <person name="Tindall B.J."/>
            <person name="Detter J.C."/>
            <person name="Goker M."/>
            <person name="Bristow J."/>
            <person name="Eisen J.A."/>
            <person name="Markowitz V."/>
            <person name="Hugenholtz P."/>
            <person name="Woyke T."/>
            <person name="Klenk H.P."/>
            <person name="Kyrpides N.C."/>
        </authorList>
    </citation>
    <scope>NUCLEOTIDE SEQUENCE</scope>
    <source>
        <strain evidence="20">ATCC 700263 / DSM 8902 / Z-7692</strain>
    </source>
</reference>
<dbReference type="AlphaFoldDB" id="H9UFX9"/>
<keyword evidence="7" id="KW-0482">Metalloprotease</keyword>
<comment type="similarity">
    <text evidence="12">Belongs to the peptidase M20C family.</text>
</comment>
<dbReference type="EMBL" id="CP003282">
    <property type="protein sequence ID" value="AFG36422.1"/>
    <property type="molecule type" value="Genomic_DNA"/>
</dbReference>
<dbReference type="GO" id="GO:0046872">
    <property type="term" value="F:metal ion binding"/>
    <property type="evidence" value="ECO:0007669"/>
    <property type="project" value="UniProtKB-KW"/>
</dbReference>
<evidence type="ECO:0000259" key="18">
    <source>
        <dbReference type="Pfam" id="PF07687"/>
    </source>
</evidence>
<dbReference type="GO" id="GO:0005829">
    <property type="term" value="C:cytosol"/>
    <property type="evidence" value="ECO:0007669"/>
    <property type="project" value="TreeGrafter"/>
</dbReference>
<evidence type="ECO:0000313" key="20">
    <source>
        <dbReference type="Proteomes" id="UP000007383"/>
    </source>
</evidence>
<evidence type="ECO:0000256" key="6">
    <source>
        <dbReference type="ARBA" id="ARBA00022833"/>
    </source>
</evidence>
<dbReference type="FunFam" id="3.40.630.10:FF:000015">
    <property type="entry name" value="Aminoacyl-histidine dipeptidase PepD"/>
    <property type="match status" value="1"/>
</dbReference>
<evidence type="ECO:0000256" key="8">
    <source>
        <dbReference type="ARBA" id="ARBA00023285"/>
    </source>
</evidence>
<sequence>MQKQNYNPESLTHNTLEIFHRISRIPRASKDEARIRDWLIAYADQRSWKTAVDGFGNLVIYVPAAPGSEAAPAIVLQGHMDMVCEKHPDSAHNFDADPIPLHYDGEWLTADGTTLGADNGIAIALALALAEDNDIRRPALEICLTVEEETGLTGATHLDAALLSGKILINLDSEDEGIITIGCAGGIDSNITVPVTREGSVPATSRMLLRVGGLLGGHSGVEIHQIRANALRLLGRCLWELRAADTDFALTALHGGNAHNAIPRDAAALIHSAADPAQITAILDRLQQEFRGEYFPTESGITLDLLPWETAPGHYRESLRSVAGLPPLNQESRDTLLRGLLAIPHGVEKLSGRLDGLVETSCNLATIRTAESQIEILCSQRSSVPAGLTAITERIRAVIELMGGESINPNGYPAWEPDPSSELLQHAVSVYQQRFGSKPVVESIHAGLECGIIGAKIPGMEMISIGPTIQFPHCPDERLHLPSLEKIVMFTADLLESYAV</sequence>
<feature type="domain" description="Peptidase M20 dimerisation" evidence="18">
    <location>
        <begin position="213"/>
        <end position="294"/>
    </location>
</feature>
<evidence type="ECO:0000256" key="3">
    <source>
        <dbReference type="ARBA" id="ARBA00022670"/>
    </source>
</evidence>
<dbReference type="GO" id="GO:0070573">
    <property type="term" value="F:metallodipeptidase activity"/>
    <property type="evidence" value="ECO:0007669"/>
    <property type="project" value="TreeGrafter"/>
</dbReference>
<organism evidence="19 20">
    <name type="scientific">Spirochaeta africana (strain ATCC 700263 / DSM 8902 / Z-7692)</name>
    <dbReference type="NCBI Taxonomy" id="889378"/>
    <lineage>
        <taxon>Bacteria</taxon>
        <taxon>Pseudomonadati</taxon>
        <taxon>Spirochaetota</taxon>
        <taxon>Spirochaetia</taxon>
        <taxon>Spirochaetales</taxon>
        <taxon>Spirochaetaceae</taxon>
        <taxon>Spirochaeta</taxon>
    </lineage>
</organism>
<evidence type="ECO:0000256" key="5">
    <source>
        <dbReference type="ARBA" id="ARBA00022801"/>
    </source>
</evidence>
<keyword evidence="4" id="KW-0479">Metal-binding</keyword>
<proteinExistence type="inferred from homology"/>
<keyword evidence="3" id="KW-0645">Protease</keyword>
<dbReference type="eggNOG" id="COG2195">
    <property type="taxonomic scope" value="Bacteria"/>
</dbReference>
<dbReference type="PATRIC" id="fig|889378.3.peg.320"/>
<dbReference type="NCBIfam" id="TIGR01893">
    <property type="entry name" value="aa-his-dipept"/>
    <property type="match status" value="1"/>
</dbReference>
<keyword evidence="8" id="KW-0170">Cobalt</keyword>
<dbReference type="FunFam" id="3.40.630.10:FF:000018">
    <property type="entry name" value="Aminoacyl-histidine dipeptidase PepD"/>
    <property type="match status" value="1"/>
</dbReference>
<dbReference type="STRING" id="889378.Spiaf_0314"/>
<evidence type="ECO:0000256" key="13">
    <source>
        <dbReference type="ARBA" id="ARBA00071271"/>
    </source>
</evidence>
<name>H9UFX9_SPIAZ</name>
<dbReference type="EC" id="3.4.13.18" evidence="10"/>
<dbReference type="RefSeq" id="WP_014454420.1">
    <property type="nucleotide sequence ID" value="NC_017098.1"/>
</dbReference>
<dbReference type="KEGG" id="sfc:Spiaf_0314"/>
<gene>
    <name evidence="19" type="ordered locus">Spiaf_0314</name>
</gene>
<dbReference type="Proteomes" id="UP000007383">
    <property type="component" value="Chromosome"/>
</dbReference>
<dbReference type="Pfam" id="PF07687">
    <property type="entry name" value="M20_dimer"/>
    <property type="match status" value="1"/>
</dbReference>
<evidence type="ECO:0000256" key="15">
    <source>
        <dbReference type="ARBA" id="ARBA00076004"/>
    </source>
</evidence>
<evidence type="ECO:0000256" key="14">
    <source>
        <dbReference type="ARBA" id="ARBA00075285"/>
    </source>
</evidence>
<protein>
    <recommendedName>
        <fullName evidence="13">Cytosol non-specific dipeptidase</fullName>
        <ecNumber evidence="10">3.4.13.18</ecNumber>
    </recommendedName>
    <alternativeName>
        <fullName evidence="16">Aminoacyl-histidine dipeptidase</fullName>
    </alternativeName>
    <alternativeName>
        <fullName evidence="15">Beta-alanyl-histidine dipeptidase</fullName>
    </alternativeName>
    <alternativeName>
        <fullName evidence="14">Carnosinase</fullName>
    </alternativeName>
    <alternativeName>
        <fullName evidence="11">Peptidase D</fullName>
    </alternativeName>
    <alternativeName>
        <fullName evidence="17">Xaa-His dipeptidase</fullName>
    </alternativeName>
</protein>
<evidence type="ECO:0000256" key="4">
    <source>
        <dbReference type="ARBA" id="ARBA00022723"/>
    </source>
</evidence>
<evidence type="ECO:0000256" key="9">
    <source>
        <dbReference type="ARBA" id="ARBA00036421"/>
    </source>
</evidence>
<comment type="cofactor">
    <cofactor evidence="1">
        <name>Co(2+)</name>
        <dbReference type="ChEBI" id="CHEBI:48828"/>
    </cofactor>
</comment>
<dbReference type="InterPro" id="IPR011650">
    <property type="entry name" value="Peptidase_M20_dimer"/>
</dbReference>
<dbReference type="Gene3D" id="3.40.630.10">
    <property type="entry name" value="Zn peptidases"/>
    <property type="match status" value="2"/>
</dbReference>
<accession>H9UFX9</accession>
<evidence type="ECO:0000256" key="16">
    <source>
        <dbReference type="ARBA" id="ARBA00077688"/>
    </source>
</evidence>
<evidence type="ECO:0000256" key="12">
    <source>
        <dbReference type="ARBA" id="ARBA00061423"/>
    </source>
</evidence>
<dbReference type="OrthoDB" id="9773892at2"/>
<evidence type="ECO:0000256" key="1">
    <source>
        <dbReference type="ARBA" id="ARBA00001941"/>
    </source>
</evidence>
<dbReference type="InterPro" id="IPR002933">
    <property type="entry name" value="Peptidase_M20"/>
</dbReference>
<evidence type="ECO:0000256" key="17">
    <source>
        <dbReference type="ARBA" id="ARBA00078074"/>
    </source>
</evidence>
<comment type="cofactor">
    <cofactor evidence="2">
        <name>Zn(2+)</name>
        <dbReference type="ChEBI" id="CHEBI:29105"/>
    </cofactor>
</comment>
<dbReference type="PANTHER" id="PTHR43501">
    <property type="entry name" value="CYTOSOL NON-SPECIFIC DIPEPTIDASE"/>
    <property type="match status" value="1"/>
</dbReference>
<evidence type="ECO:0000256" key="2">
    <source>
        <dbReference type="ARBA" id="ARBA00001947"/>
    </source>
</evidence>
<keyword evidence="20" id="KW-1185">Reference proteome</keyword>
<dbReference type="SUPFAM" id="SSF53187">
    <property type="entry name" value="Zn-dependent exopeptidases"/>
    <property type="match status" value="1"/>
</dbReference>
<dbReference type="Pfam" id="PF01546">
    <property type="entry name" value="Peptidase_M20"/>
    <property type="match status" value="1"/>
</dbReference>
<evidence type="ECO:0000313" key="19">
    <source>
        <dbReference type="EMBL" id="AFG36422.1"/>
    </source>
</evidence>
<dbReference type="PIRSF" id="PIRSF016599">
    <property type="entry name" value="Xaa-His_dipept"/>
    <property type="match status" value="1"/>
</dbReference>
<keyword evidence="5" id="KW-0378">Hydrolase</keyword>
<evidence type="ECO:0000256" key="7">
    <source>
        <dbReference type="ARBA" id="ARBA00023049"/>
    </source>
</evidence>
<dbReference type="PRINTS" id="PR00934">
    <property type="entry name" value="XHISDIPTASE"/>
</dbReference>
<evidence type="ECO:0000256" key="10">
    <source>
        <dbReference type="ARBA" id="ARBA00038976"/>
    </source>
</evidence>
<dbReference type="GO" id="GO:0006508">
    <property type="term" value="P:proteolysis"/>
    <property type="evidence" value="ECO:0007669"/>
    <property type="project" value="UniProtKB-KW"/>
</dbReference>